<dbReference type="Proteomes" id="UP000289794">
    <property type="component" value="Chromosome"/>
</dbReference>
<dbReference type="KEGG" id="bpro:PMF13cell1_02938"/>
<dbReference type="RefSeq" id="WP_130181203.1">
    <property type="nucleotide sequence ID" value="NZ_CP035945.1"/>
</dbReference>
<proteinExistence type="predicted"/>
<dbReference type="GO" id="GO:0043565">
    <property type="term" value="F:sequence-specific DNA binding"/>
    <property type="evidence" value="ECO:0007669"/>
    <property type="project" value="InterPro"/>
</dbReference>
<feature type="domain" description="HTH araC/xylS-type" evidence="4">
    <location>
        <begin position="181"/>
        <end position="278"/>
    </location>
</feature>
<gene>
    <name evidence="5" type="primary">soxS_5</name>
    <name evidence="5" type="ORF">PMF13cell1_02938</name>
</gene>
<organism evidence="5 6">
    <name type="scientific">Blautia producta</name>
    <dbReference type="NCBI Taxonomy" id="33035"/>
    <lineage>
        <taxon>Bacteria</taxon>
        <taxon>Bacillati</taxon>
        <taxon>Bacillota</taxon>
        <taxon>Clostridia</taxon>
        <taxon>Lachnospirales</taxon>
        <taxon>Lachnospiraceae</taxon>
        <taxon>Blautia</taxon>
    </lineage>
</organism>
<keyword evidence="3" id="KW-0804">Transcription</keyword>
<evidence type="ECO:0000256" key="3">
    <source>
        <dbReference type="ARBA" id="ARBA00023163"/>
    </source>
</evidence>
<evidence type="ECO:0000259" key="4">
    <source>
        <dbReference type="PROSITE" id="PS01124"/>
    </source>
</evidence>
<evidence type="ECO:0000313" key="5">
    <source>
        <dbReference type="EMBL" id="QBE97382.1"/>
    </source>
</evidence>
<protein>
    <submittedName>
        <fullName evidence="5">Regulatory protein SoxS</fullName>
    </submittedName>
</protein>
<dbReference type="PRINTS" id="PR00032">
    <property type="entry name" value="HTHARAC"/>
</dbReference>
<dbReference type="PANTHER" id="PTHR43280">
    <property type="entry name" value="ARAC-FAMILY TRANSCRIPTIONAL REGULATOR"/>
    <property type="match status" value="1"/>
</dbReference>
<dbReference type="InterPro" id="IPR018062">
    <property type="entry name" value="HTH_AraC-typ_CS"/>
</dbReference>
<dbReference type="SUPFAM" id="SSF46689">
    <property type="entry name" value="Homeodomain-like"/>
    <property type="match status" value="2"/>
</dbReference>
<dbReference type="Pfam" id="PF02311">
    <property type="entry name" value="AraC_binding"/>
    <property type="match status" value="1"/>
</dbReference>
<dbReference type="AlphaFoldDB" id="A0A4P6LZI5"/>
<name>A0A4P6LZI5_9FIRM</name>
<dbReference type="InterPro" id="IPR003313">
    <property type="entry name" value="AraC-bd"/>
</dbReference>
<dbReference type="Gene3D" id="1.10.10.60">
    <property type="entry name" value="Homeodomain-like"/>
    <property type="match status" value="2"/>
</dbReference>
<reference evidence="5 6" key="1">
    <citation type="submission" date="2019-01" db="EMBL/GenBank/DDBJ databases">
        <title>PMF-metabolizing Aryl O-demethylase.</title>
        <authorList>
            <person name="Kim M."/>
        </authorList>
    </citation>
    <scope>NUCLEOTIDE SEQUENCE [LARGE SCALE GENOMIC DNA]</scope>
    <source>
        <strain evidence="5 6">PMF1</strain>
    </source>
</reference>
<dbReference type="InterPro" id="IPR018060">
    <property type="entry name" value="HTH_AraC"/>
</dbReference>
<evidence type="ECO:0000313" key="6">
    <source>
        <dbReference type="Proteomes" id="UP000289794"/>
    </source>
</evidence>
<dbReference type="PROSITE" id="PS00041">
    <property type="entry name" value="HTH_ARAC_FAMILY_1"/>
    <property type="match status" value="1"/>
</dbReference>
<dbReference type="GO" id="GO:0003700">
    <property type="term" value="F:DNA-binding transcription factor activity"/>
    <property type="evidence" value="ECO:0007669"/>
    <property type="project" value="InterPro"/>
</dbReference>
<keyword evidence="1" id="KW-0805">Transcription regulation</keyword>
<dbReference type="EMBL" id="CP035945">
    <property type="protein sequence ID" value="QBE97382.1"/>
    <property type="molecule type" value="Genomic_DNA"/>
</dbReference>
<dbReference type="PANTHER" id="PTHR43280:SF2">
    <property type="entry name" value="HTH-TYPE TRANSCRIPTIONAL REGULATOR EXSA"/>
    <property type="match status" value="1"/>
</dbReference>
<dbReference type="InterPro" id="IPR020449">
    <property type="entry name" value="Tscrpt_reg_AraC-type_HTH"/>
</dbReference>
<dbReference type="PROSITE" id="PS01124">
    <property type="entry name" value="HTH_ARAC_FAMILY_2"/>
    <property type="match status" value="1"/>
</dbReference>
<dbReference type="SUPFAM" id="SSF51215">
    <property type="entry name" value="Regulatory protein AraC"/>
    <property type="match status" value="1"/>
</dbReference>
<evidence type="ECO:0000256" key="1">
    <source>
        <dbReference type="ARBA" id="ARBA00023015"/>
    </source>
</evidence>
<dbReference type="SMART" id="SM00342">
    <property type="entry name" value="HTH_ARAC"/>
    <property type="match status" value="1"/>
</dbReference>
<dbReference type="Pfam" id="PF12833">
    <property type="entry name" value="HTH_18"/>
    <property type="match status" value="1"/>
</dbReference>
<keyword evidence="2" id="KW-0238">DNA-binding</keyword>
<evidence type="ECO:0000256" key="2">
    <source>
        <dbReference type="ARBA" id="ARBA00023125"/>
    </source>
</evidence>
<sequence length="285" mass="33589">MEAKFLSRSSIYKGDYDCLFRTPKNEMRSNLHYHDFYEIVVYLGNAGIFKINGKEYLIRRGDIALINMFDPHTLIYNKNTYYERFSISIDPNLLLSFNTAQSNLLDIFSKDSRNYPIFHVEGKCFDKYLRILEQYRDQKPAHGKDIFEKALIHQLASYLFSDCYDGIHFDNTDSRHVSMIAKLVDYINNHLNDDLSLGVLAQEVSYSEYYICRIFKKVTNYTLTNYIVEKRIAQAAHYLTGDITINKAAEKVGFNNYSYFYKTFKRYMGMNPAEYKEQHTQTNNN</sequence>
<accession>A0A4P6LZI5</accession>
<dbReference type="InterPro" id="IPR014710">
    <property type="entry name" value="RmlC-like_jellyroll"/>
</dbReference>
<dbReference type="InterPro" id="IPR009057">
    <property type="entry name" value="Homeodomain-like_sf"/>
</dbReference>
<dbReference type="Gene3D" id="2.60.120.10">
    <property type="entry name" value="Jelly Rolls"/>
    <property type="match status" value="1"/>
</dbReference>
<dbReference type="InterPro" id="IPR037923">
    <property type="entry name" value="HTH-like"/>
</dbReference>